<proteinExistence type="predicted"/>
<protein>
    <submittedName>
        <fullName evidence="1">Uncharacterized protein</fullName>
    </submittedName>
</protein>
<accession>X0S1S8</accession>
<gene>
    <name evidence="1" type="ORF">S01H1_17201</name>
</gene>
<dbReference type="AlphaFoldDB" id="X0S1S8"/>
<sequence length="260" mass="28295">MAFTPTTFALLSAHSANTPKVYVYKSDDTISQVEAYNYFYAKRFQIEADDQVWVSAGDGVVHLHITNVTSSEVETYRTTPYGSVWRDTNIGGAVLGAPIGQQPDVEELVDSEGDGTGIYSRAFSTGQDEYGSGIVEIQHDAKEGIAVHPHVHYQGVGLPNAGVADTVQFELTYTFAREGVPLAPVTIITVEDIVENQYAKVTAGFASVGGVSILIGDQFCLTLKRIDAEGGREYLFDTNLFTFGIHYQVDLAGSRTMVYK</sequence>
<comment type="caution">
    <text evidence="1">The sequence shown here is derived from an EMBL/GenBank/DDBJ whole genome shotgun (WGS) entry which is preliminary data.</text>
</comment>
<organism evidence="1">
    <name type="scientific">marine sediment metagenome</name>
    <dbReference type="NCBI Taxonomy" id="412755"/>
    <lineage>
        <taxon>unclassified sequences</taxon>
        <taxon>metagenomes</taxon>
        <taxon>ecological metagenomes</taxon>
    </lineage>
</organism>
<reference evidence="1" key="1">
    <citation type="journal article" date="2014" name="Front. Microbiol.">
        <title>High frequency of phylogenetically diverse reductive dehalogenase-homologous genes in deep subseafloor sedimentary metagenomes.</title>
        <authorList>
            <person name="Kawai M."/>
            <person name="Futagami T."/>
            <person name="Toyoda A."/>
            <person name="Takaki Y."/>
            <person name="Nishi S."/>
            <person name="Hori S."/>
            <person name="Arai W."/>
            <person name="Tsubouchi T."/>
            <person name="Morono Y."/>
            <person name="Uchiyama I."/>
            <person name="Ito T."/>
            <person name="Fujiyama A."/>
            <person name="Inagaki F."/>
            <person name="Takami H."/>
        </authorList>
    </citation>
    <scope>NUCLEOTIDE SEQUENCE</scope>
    <source>
        <strain evidence="1">Expedition CK06-06</strain>
    </source>
</reference>
<evidence type="ECO:0000313" key="1">
    <source>
        <dbReference type="EMBL" id="GAF69912.1"/>
    </source>
</evidence>
<dbReference type="EMBL" id="BARS01009107">
    <property type="protein sequence ID" value="GAF69912.1"/>
    <property type="molecule type" value="Genomic_DNA"/>
</dbReference>
<name>X0S1S8_9ZZZZ</name>